<protein>
    <submittedName>
        <fullName evidence="4">Antibiotic biosynthesis monooxygenase</fullName>
    </submittedName>
</protein>
<proteinExistence type="predicted"/>
<gene>
    <name evidence="5" type="ORF">GHO27_07475</name>
    <name evidence="7" type="ORF">GHO28_18440</name>
    <name evidence="6" type="ORF">GHO30_11160</name>
    <name evidence="3" type="ORF">GHO37_09960</name>
    <name evidence="4" type="ORF">GHO39_24535</name>
    <name evidence="2" type="ORF">GHO40_24730</name>
</gene>
<comment type="caution">
    <text evidence="4">The sequence shown here is derived from an EMBL/GenBank/DDBJ whole genome shotgun (WGS) entry which is preliminary data.</text>
</comment>
<evidence type="ECO:0000313" key="10">
    <source>
        <dbReference type="Proteomes" id="UP000466863"/>
    </source>
</evidence>
<dbReference type="GO" id="GO:0004497">
    <property type="term" value="F:monooxygenase activity"/>
    <property type="evidence" value="ECO:0007669"/>
    <property type="project" value="UniProtKB-KW"/>
</dbReference>
<evidence type="ECO:0000313" key="6">
    <source>
        <dbReference type="EMBL" id="MQU31944.1"/>
    </source>
</evidence>
<keyword evidence="11" id="KW-1185">Reference proteome</keyword>
<dbReference type="Proteomes" id="UP000489190">
    <property type="component" value="Unassembled WGS sequence"/>
</dbReference>
<dbReference type="EMBL" id="WIWF01000029">
    <property type="protein sequence ID" value="MQT74631.1"/>
    <property type="molecule type" value="Genomic_DNA"/>
</dbReference>
<dbReference type="EMBL" id="WIWJ01000073">
    <property type="protein sequence ID" value="MQT49900.1"/>
    <property type="molecule type" value="Genomic_DNA"/>
</dbReference>
<dbReference type="EMBL" id="WIVU01000010">
    <property type="protein sequence ID" value="MQU05524.1"/>
    <property type="molecule type" value="Genomic_DNA"/>
</dbReference>
<organism evidence="4 13">
    <name type="scientific">Pseudomonas helleri</name>
    <dbReference type="NCBI Taxonomy" id="1608996"/>
    <lineage>
        <taxon>Bacteria</taxon>
        <taxon>Pseudomonadati</taxon>
        <taxon>Pseudomonadota</taxon>
        <taxon>Gammaproteobacteria</taxon>
        <taxon>Pseudomonadales</taxon>
        <taxon>Pseudomonadaceae</taxon>
        <taxon>Pseudomonas</taxon>
    </lineage>
</organism>
<accession>A0A0J6JGZ8</accession>
<dbReference type="Proteomes" id="UP000441404">
    <property type="component" value="Unassembled WGS sequence"/>
</dbReference>
<evidence type="ECO:0000313" key="13">
    <source>
        <dbReference type="Proteomes" id="UP000489190"/>
    </source>
</evidence>
<evidence type="ECO:0000313" key="4">
    <source>
        <dbReference type="EMBL" id="MQT92274.1"/>
    </source>
</evidence>
<accession>A0A0J6I397</accession>
<sequence>MPQSYAVSHMTLVRARAGCSAQVHACLKQLIEPTLKTPGCLHFALQHCDSDPLLWHVAGYWQDQCAMQAYFNSPLMDVFSTLLNQNVVDSLDFQTFNEQASAQMRKRAS</sequence>
<dbReference type="EMBL" id="WIVV01000097">
    <property type="protein sequence ID" value="MQU44475.1"/>
    <property type="molecule type" value="Genomic_DNA"/>
</dbReference>
<evidence type="ECO:0000313" key="11">
    <source>
        <dbReference type="Proteomes" id="UP000470186"/>
    </source>
</evidence>
<evidence type="ECO:0000313" key="2">
    <source>
        <dbReference type="EMBL" id="MQT49900.1"/>
    </source>
</evidence>
<dbReference type="STRING" id="1608996.TU84_13440"/>
<dbReference type="Pfam" id="PF03992">
    <property type="entry name" value="ABM"/>
    <property type="match status" value="1"/>
</dbReference>
<evidence type="ECO:0000313" key="9">
    <source>
        <dbReference type="Proteomes" id="UP000447574"/>
    </source>
</evidence>
<evidence type="ECO:0000259" key="1">
    <source>
        <dbReference type="Pfam" id="PF03992"/>
    </source>
</evidence>
<dbReference type="Gene3D" id="3.30.70.100">
    <property type="match status" value="1"/>
</dbReference>
<dbReference type="EMBL" id="WIVX01000043">
    <property type="protein sequence ID" value="MQU31944.1"/>
    <property type="molecule type" value="Genomic_DNA"/>
</dbReference>
<dbReference type="GeneID" id="97252875"/>
<dbReference type="RefSeq" id="WP_048369675.1">
    <property type="nucleotide sequence ID" value="NZ_CAKZJC010000112.1"/>
</dbReference>
<dbReference type="AlphaFoldDB" id="A0A0J6JGZ8"/>
<feature type="domain" description="ABM" evidence="1">
    <location>
        <begin position="9"/>
        <end position="77"/>
    </location>
</feature>
<keyword evidence="4" id="KW-0503">Monooxygenase</keyword>
<name>A0A0J6JGZ8_9PSED</name>
<dbReference type="Proteomes" id="UP000478064">
    <property type="component" value="Unassembled WGS sequence"/>
</dbReference>
<dbReference type="InterPro" id="IPR007138">
    <property type="entry name" value="ABM_dom"/>
</dbReference>
<evidence type="ECO:0000313" key="12">
    <source>
        <dbReference type="Proteomes" id="UP000478064"/>
    </source>
</evidence>
<dbReference type="OrthoDB" id="6883197at2"/>
<evidence type="ECO:0000313" key="5">
    <source>
        <dbReference type="EMBL" id="MQU05524.1"/>
    </source>
</evidence>
<dbReference type="SUPFAM" id="SSF54909">
    <property type="entry name" value="Dimeric alpha+beta barrel"/>
    <property type="match status" value="1"/>
</dbReference>
<dbReference type="Proteomes" id="UP000447574">
    <property type="component" value="Unassembled WGS sequence"/>
</dbReference>
<reference evidence="8 9" key="1">
    <citation type="submission" date="2019-10" db="EMBL/GenBank/DDBJ databases">
        <title>Evaluation of single-gene subtyping targets for Pseudomonas.</title>
        <authorList>
            <person name="Reichler S.J."/>
            <person name="Orsi R.H."/>
            <person name="Wiedmann M."/>
            <person name="Martin N.H."/>
            <person name="Murphy S.I."/>
        </authorList>
    </citation>
    <scope>NUCLEOTIDE SEQUENCE [LARGE SCALE GENOMIC DNA]</scope>
    <source>
        <strain evidence="5 12">FSL R10-1637</strain>
        <strain evidence="7 10">FSL R10-1876</strain>
        <strain evidence="6 11">FSL R10-2107</strain>
        <strain evidence="3 9">FSL R10-2932</strain>
        <strain evidence="4 13">FSL R10-3254</strain>
        <strain evidence="2 8">FSL R10-3257</strain>
    </source>
</reference>
<evidence type="ECO:0000313" key="7">
    <source>
        <dbReference type="EMBL" id="MQU44475.1"/>
    </source>
</evidence>
<dbReference type="InterPro" id="IPR011008">
    <property type="entry name" value="Dimeric_a/b-barrel"/>
</dbReference>
<evidence type="ECO:0000313" key="3">
    <source>
        <dbReference type="EMBL" id="MQT74631.1"/>
    </source>
</evidence>
<keyword evidence="4" id="KW-0560">Oxidoreductase</keyword>
<dbReference type="EMBL" id="WIWI01000095">
    <property type="protein sequence ID" value="MQT92274.1"/>
    <property type="molecule type" value="Genomic_DNA"/>
</dbReference>
<evidence type="ECO:0000313" key="8">
    <source>
        <dbReference type="Proteomes" id="UP000441404"/>
    </source>
</evidence>
<dbReference type="Proteomes" id="UP000470186">
    <property type="component" value="Unassembled WGS sequence"/>
</dbReference>
<dbReference type="Proteomes" id="UP000466863">
    <property type="component" value="Unassembled WGS sequence"/>
</dbReference>